<feature type="region of interest" description="Disordered" evidence="3">
    <location>
        <begin position="159"/>
        <end position="188"/>
    </location>
</feature>
<feature type="domain" description="ADF-H" evidence="5">
    <location>
        <begin position="5"/>
        <end position="152"/>
    </location>
</feature>
<dbReference type="OrthoDB" id="5971719at2759"/>
<dbReference type="PRINTS" id="PR00452">
    <property type="entry name" value="SH3DOMAIN"/>
</dbReference>
<evidence type="ECO:0000259" key="5">
    <source>
        <dbReference type="PROSITE" id="PS51263"/>
    </source>
</evidence>
<dbReference type="GO" id="GO:0005884">
    <property type="term" value="C:actin filament"/>
    <property type="evidence" value="ECO:0007669"/>
    <property type="project" value="TreeGrafter"/>
</dbReference>
<dbReference type="GO" id="GO:0051015">
    <property type="term" value="F:actin filament binding"/>
    <property type="evidence" value="ECO:0007669"/>
    <property type="project" value="TreeGrafter"/>
</dbReference>
<dbReference type="PANTHER" id="PTHR10829">
    <property type="entry name" value="CORTACTIN AND DREBRIN"/>
    <property type="match status" value="1"/>
</dbReference>
<proteinExistence type="predicted"/>
<feature type="region of interest" description="Disordered" evidence="3">
    <location>
        <begin position="240"/>
        <end position="264"/>
    </location>
</feature>
<dbReference type="InterPro" id="IPR001452">
    <property type="entry name" value="SH3_domain"/>
</dbReference>
<name>A0A086SZY0_HAPC1</name>
<dbReference type="GO" id="GO:0030864">
    <property type="term" value="C:cortical actin cytoskeleton"/>
    <property type="evidence" value="ECO:0007669"/>
    <property type="project" value="TreeGrafter"/>
</dbReference>
<feature type="domain" description="SH3" evidence="4">
    <location>
        <begin position="650"/>
        <end position="710"/>
    </location>
</feature>
<evidence type="ECO:0000256" key="2">
    <source>
        <dbReference type="PROSITE-ProRule" id="PRU00192"/>
    </source>
</evidence>
<dbReference type="SMART" id="SM00326">
    <property type="entry name" value="SH3"/>
    <property type="match status" value="2"/>
</dbReference>
<dbReference type="GO" id="GO:0030833">
    <property type="term" value="P:regulation of actin filament polymerization"/>
    <property type="evidence" value="ECO:0007669"/>
    <property type="project" value="TreeGrafter"/>
</dbReference>
<dbReference type="Pfam" id="PF00241">
    <property type="entry name" value="Cofilin_ADF"/>
    <property type="match status" value="1"/>
</dbReference>
<dbReference type="CDD" id="cd11281">
    <property type="entry name" value="ADF_drebrin_like"/>
    <property type="match status" value="1"/>
</dbReference>
<dbReference type="FunFam" id="3.40.20.10:FF:000045">
    <property type="entry name" value="Actin binding protein, putative"/>
    <property type="match status" value="1"/>
</dbReference>
<dbReference type="STRING" id="857340.A0A086SZY0"/>
<feature type="compositionally biased region" description="Acidic residues" evidence="3">
    <location>
        <begin position="558"/>
        <end position="568"/>
    </location>
</feature>
<feature type="compositionally biased region" description="Basic and acidic residues" evidence="3">
    <location>
        <begin position="278"/>
        <end position="288"/>
    </location>
</feature>
<evidence type="ECO:0000313" key="6">
    <source>
        <dbReference type="EMBL" id="KFH42662.1"/>
    </source>
</evidence>
<feature type="compositionally biased region" description="Low complexity" evidence="3">
    <location>
        <begin position="725"/>
        <end position="739"/>
    </location>
</feature>
<feature type="compositionally biased region" description="Basic and acidic residues" evidence="3">
    <location>
        <begin position="407"/>
        <end position="416"/>
    </location>
</feature>
<dbReference type="GO" id="GO:0030427">
    <property type="term" value="C:site of polarized growth"/>
    <property type="evidence" value="ECO:0007669"/>
    <property type="project" value="TreeGrafter"/>
</dbReference>
<dbReference type="PROSITE" id="PS50002">
    <property type="entry name" value="SH3"/>
    <property type="match status" value="2"/>
</dbReference>
<evidence type="ECO:0000256" key="1">
    <source>
        <dbReference type="ARBA" id="ARBA00022443"/>
    </source>
</evidence>
<dbReference type="InterPro" id="IPR035719">
    <property type="entry name" value="Abp1_fungi_SH3_C1"/>
</dbReference>
<feature type="region of interest" description="Disordered" evidence="3">
    <location>
        <begin position="713"/>
        <end position="739"/>
    </location>
</feature>
<evidence type="ECO:0000259" key="4">
    <source>
        <dbReference type="PROSITE" id="PS50002"/>
    </source>
</evidence>
<dbReference type="SUPFAM" id="SSF50044">
    <property type="entry name" value="SH3-domain"/>
    <property type="match status" value="2"/>
</dbReference>
<dbReference type="SMART" id="SM00102">
    <property type="entry name" value="ADF"/>
    <property type="match status" value="1"/>
</dbReference>
<dbReference type="InterPro" id="IPR029006">
    <property type="entry name" value="ADF-H/Gelsolin-like_dom_sf"/>
</dbReference>
<dbReference type="AlphaFoldDB" id="A0A086SZY0"/>
<keyword evidence="7" id="KW-1185">Reference proteome</keyword>
<protein>
    <submittedName>
        <fullName evidence="6">Drebrin-like protein B-like protein</fullName>
    </submittedName>
</protein>
<dbReference type="InterPro" id="IPR002108">
    <property type="entry name" value="ADF-H"/>
</dbReference>
<dbReference type="Gene3D" id="3.40.20.10">
    <property type="entry name" value="Severin"/>
    <property type="match status" value="1"/>
</dbReference>
<dbReference type="Gene3D" id="2.30.30.40">
    <property type="entry name" value="SH3 Domains"/>
    <property type="match status" value="2"/>
</dbReference>
<accession>A0A086SZY0</accession>
<organism evidence="6 7">
    <name type="scientific">Hapsidospora chrysogenum (strain ATCC 11550 / CBS 779.69 / DSM 880 / IAM 14645 / JCM 23072 / IMI 49137)</name>
    <name type="common">Acremonium chrysogenum</name>
    <dbReference type="NCBI Taxonomy" id="857340"/>
    <lineage>
        <taxon>Eukaryota</taxon>
        <taxon>Fungi</taxon>
        <taxon>Dikarya</taxon>
        <taxon>Ascomycota</taxon>
        <taxon>Pezizomycotina</taxon>
        <taxon>Sordariomycetes</taxon>
        <taxon>Hypocreomycetidae</taxon>
        <taxon>Hypocreales</taxon>
        <taxon>Bionectriaceae</taxon>
        <taxon>Hapsidospora</taxon>
    </lineage>
</organism>
<gene>
    <name evidence="6" type="ORF">ACRE_065780</name>
</gene>
<dbReference type="PROSITE" id="PS51263">
    <property type="entry name" value="ADF_H"/>
    <property type="match status" value="1"/>
</dbReference>
<dbReference type="Pfam" id="PF00018">
    <property type="entry name" value="SH3_1"/>
    <property type="match status" value="1"/>
</dbReference>
<dbReference type="EMBL" id="JPKY01000088">
    <property type="protein sequence ID" value="KFH42662.1"/>
    <property type="molecule type" value="Genomic_DNA"/>
</dbReference>
<feature type="compositionally biased region" description="Low complexity" evidence="3">
    <location>
        <begin position="159"/>
        <end position="169"/>
    </location>
</feature>
<feature type="region of interest" description="Disordered" evidence="3">
    <location>
        <begin position="276"/>
        <end position="654"/>
    </location>
</feature>
<sequence length="816" mass="86496">MASLNLSINGPSIKSSYNGVVNGPAPSSDSPTHAQWALFSVQAPLVNAFQDSGSKESVLKVQDTGDGELSELVEEFSEGRVQYAFVKVKDPNTGLPKFILIAWCGGGVPERTKGYFTSHTAAVSKVLHGYHVQVTARSDSDLEPESIMRKVADASGAKYSAGSTAGASAPAPPPVRSKPVFTPTTSSAARNPLVAARSRKDENVDEDGWGADAPPVTRTQVEKVESAYKPTKVNMADLTRQRQEPSRFTPAARQEDSDVVKGGYQPVGKVDIAAIRAQAKEKQDDRPAPVKGAYEPVGKVDIASIRARAQKPAPQEREESEESQQSRSLADRAAAFSQHSQSERLTALPKPKVANKFGGGSSFTGTKAPTPGGLGFGGPAAPAPPPVGAASRTFADQGGKTPAQLWAEKKAKERGVDVASVSSAPPVSPQRSGPVEAQKSGGGGWKSGYAGKSWAPVQTSSAFGRPETGSVSQQNTGDEARSVEEQPREIESAGGVSALKDRFKGEPPMGVGSAPPVPNRAAEEEQERAPSPPPVPDSSRPSGGFALPGLPSRPAPADEQEEEEEDPSAYEPQRSESPPRVAVPVSRGADTVQEPEAREPPPIPPSELEIPREEDLPDEREQVEQARHASTAVAEQEFEPEQTAAAQASQGGHRAVVQYDYEKAEDNEIELLEGDLVTDIDMIDEGWWMGTNKNGERGLFPCNYVELVEDDEAAGGAAEPPPPAAAASRPAAPAAAPAGPTATALYDYEAGEDNGEHPGLTKRLPGVHLLKPRRAEISFPEDAIITDLEFPDEDWWAGEYNGRKGLFPANYVQLNE</sequence>
<evidence type="ECO:0000256" key="3">
    <source>
        <dbReference type="SAM" id="MobiDB-lite"/>
    </source>
</evidence>
<dbReference type="Pfam" id="PF14604">
    <property type="entry name" value="SH3_9"/>
    <property type="match status" value="1"/>
</dbReference>
<feature type="compositionally biased region" description="Basic and acidic residues" evidence="3">
    <location>
        <begin position="609"/>
        <end position="627"/>
    </location>
</feature>
<dbReference type="InterPro" id="IPR036028">
    <property type="entry name" value="SH3-like_dom_sf"/>
</dbReference>
<dbReference type="CDD" id="cd11962">
    <property type="entry name" value="SH3_Abp1_fungi_C1"/>
    <property type="match status" value="1"/>
</dbReference>
<feature type="domain" description="SH3" evidence="4">
    <location>
        <begin position="737"/>
        <end position="816"/>
    </location>
</feature>
<dbReference type="Proteomes" id="UP000029964">
    <property type="component" value="Unassembled WGS sequence"/>
</dbReference>
<evidence type="ECO:0000313" key="7">
    <source>
        <dbReference type="Proteomes" id="UP000029964"/>
    </source>
</evidence>
<dbReference type="PANTHER" id="PTHR10829:SF25">
    <property type="entry name" value="DREBRIN-LIKE PROTEIN"/>
    <property type="match status" value="1"/>
</dbReference>
<comment type="caution">
    <text evidence="6">The sequence shown here is derived from an EMBL/GenBank/DDBJ whole genome shotgun (WGS) entry which is preliminary data.</text>
</comment>
<reference evidence="7" key="1">
    <citation type="journal article" date="2014" name="Genome Announc.">
        <title>Genome sequence and annotation of Acremonium chrysogenum, producer of the beta-lactam antibiotic cephalosporin C.</title>
        <authorList>
            <person name="Terfehr D."/>
            <person name="Dahlmann T.A."/>
            <person name="Specht T."/>
            <person name="Zadra I."/>
            <person name="Kuernsteiner H."/>
            <person name="Kueck U."/>
        </authorList>
    </citation>
    <scope>NUCLEOTIDE SEQUENCE [LARGE SCALE GENOMIC DNA]</scope>
    <source>
        <strain evidence="7">ATCC 11550 / CBS 779.69 / DSM 880 / IAM 14645 / JCM 23072 / IMI 49137</strain>
    </source>
</reference>
<keyword evidence="1 2" id="KW-0728">SH3 domain</keyword>
<dbReference type="HOGENOM" id="CLU_013085_2_0_1"/>
<dbReference type="SUPFAM" id="SSF55753">
    <property type="entry name" value="Actin depolymerizing proteins"/>
    <property type="match status" value="1"/>
</dbReference>
<feature type="compositionally biased region" description="Basic and acidic residues" evidence="3">
    <location>
        <begin position="478"/>
        <end position="491"/>
    </location>
</feature>